<dbReference type="Gene3D" id="3.40.50.300">
    <property type="entry name" value="P-loop containing nucleotide triphosphate hydrolases"/>
    <property type="match status" value="1"/>
</dbReference>
<dbReference type="GO" id="GO:0000400">
    <property type="term" value="F:four-way junction DNA binding"/>
    <property type="evidence" value="ECO:0007669"/>
    <property type="project" value="TreeGrafter"/>
</dbReference>
<comment type="caution">
    <text evidence="3">The sequence shown here is derived from an EMBL/GenBank/DDBJ whole genome shotgun (WGS) entry which is preliminary data.</text>
</comment>
<keyword evidence="4" id="KW-1185">Reference proteome</keyword>
<dbReference type="OrthoDB" id="1861185at2759"/>
<dbReference type="PRINTS" id="PR01874">
    <property type="entry name" value="DNAREPAIRADA"/>
</dbReference>
<evidence type="ECO:0000259" key="2">
    <source>
        <dbReference type="PROSITE" id="PS50162"/>
    </source>
</evidence>
<dbReference type="InterPro" id="IPR013632">
    <property type="entry name" value="Rad51_C"/>
</dbReference>
<name>A0A9W8DW98_9FUNG</name>
<dbReference type="GO" id="GO:0005524">
    <property type="term" value="F:ATP binding"/>
    <property type="evidence" value="ECO:0007669"/>
    <property type="project" value="InterPro"/>
</dbReference>
<organism evidence="3 4">
    <name type="scientific">Tieghemiomyces parasiticus</name>
    <dbReference type="NCBI Taxonomy" id="78921"/>
    <lineage>
        <taxon>Eukaryota</taxon>
        <taxon>Fungi</taxon>
        <taxon>Fungi incertae sedis</taxon>
        <taxon>Zoopagomycota</taxon>
        <taxon>Kickxellomycotina</taxon>
        <taxon>Dimargaritomycetes</taxon>
        <taxon>Dimargaritales</taxon>
        <taxon>Dimargaritaceae</taxon>
        <taxon>Tieghemiomyces</taxon>
    </lineage>
</organism>
<dbReference type="AlphaFoldDB" id="A0A9W8DW98"/>
<protein>
    <submittedName>
        <fullName evidence="3">DNA repair protein RAD51</fullName>
    </submittedName>
</protein>
<evidence type="ECO:0000313" key="3">
    <source>
        <dbReference type="EMBL" id="KAJ1920493.1"/>
    </source>
</evidence>
<dbReference type="GO" id="GO:0003697">
    <property type="term" value="F:single-stranded DNA binding"/>
    <property type="evidence" value="ECO:0007669"/>
    <property type="project" value="TreeGrafter"/>
</dbReference>
<accession>A0A9W8DW98</accession>
<dbReference type="InterPro" id="IPR030548">
    <property type="entry name" value="RAD51B"/>
</dbReference>
<dbReference type="PROSITE" id="PS50162">
    <property type="entry name" value="RECA_2"/>
    <property type="match status" value="1"/>
</dbReference>
<sequence length="417" mass="44654">MAQRPLQRLPPAKRPSESALALLRAHRPRPVATCRDLLGLTMTELAEICDLKTSDAAQLYQRVCSAVYAVSVRAQNVKDLYHSQMEPRASIALSSGHHALDTALGGGIPRSSVTEVVGAPGCGKTQLCLTLTVRTALPLNLGGTDGHVLYFDTEGAFSATRLQEITAHIIELQGAIASPDLLATVTDRVHVASLDSVQQFRERLRSLEGFIVQHKIKLILVDSIAFIMRRHLNQRASEESGPLGDVLHKRPRLAGDDRNTLPDLLTWEASSLKHIAETFSIPVVVTNQVTTRFARPRVLGVPSMSDIDIHEDGLSTSAALGNTWAHLVTTRLTVRTLASPETGGLPSLASTGGAVHRPIVVARAITIAKSPIAPACQFPYVITPAGFGEALVNLGPPEVPPPASPRRGSRPSPLVSV</sequence>
<reference evidence="3" key="1">
    <citation type="submission" date="2022-07" db="EMBL/GenBank/DDBJ databases">
        <title>Phylogenomic reconstructions and comparative analyses of Kickxellomycotina fungi.</title>
        <authorList>
            <person name="Reynolds N.K."/>
            <person name="Stajich J.E."/>
            <person name="Barry K."/>
            <person name="Grigoriev I.V."/>
            <person name="Crous P."/>
            <person name="Smith M.E."/>
        </authorList>
    </citation>
    <scope>NUCLEOTIDE SEQUENCE</scope>
    <source>
        <strain evidence="3">RSA 861</strain>
    </source>
</reference>
<dbReference type="GO" id="GO:0061982">
    <property type="term" value="P:meiosis I cell cycle process"/>
    <property type="evidence" value="ECO:0007669"/>
    <property type="project" value="UniProtKB-ARBA"/>
</dbReference>
<dbReference type="GO" id="GO:0005657">
    <property type="term" value="C:replication fork"/>
    <property type="evidence" value="ECO:0007669"/>
    <property type="project" value="TreeGrafter"/>
</dbReference>
<proteinExistence type="predicted"/>
<dbReference type="InterPro" id="IPR027417">
    <property type="entry name" value="P-loop_NTPase"/>
</dbReference>
<dbReference type="GO" id="GO:0003690">
    <property type="term" value="F:double-stranded DNA binding"/>
    <property type="evidence" value="ECO:0007669"/>
    <property type="project" value="TreeGrafter"/>
</dbReference>
<dbReference type="PANTHER" id="PTHR46456:SF1">
    <property type="entry name" value="DNA REPAIR PROTEIN RAD51 HOMOLOG 2"/>
    <property type="match status" value="1"/>
</dbReference>
<dbReference type="SUPFAM" id="SSF52540">
    <property type="entry name" value="P-loop containing nucleoside triphosphate hydrolases"/>
    <property type="match status" value="1"/>
</dbReference>
<dbReference type="InterPro" id="IPR020588">
    <property type="entry name" value="RecA_ATP-bd"/>
</dbReference>
<evidence type="ECO:0000313" key="4">
    <source>
        <dbReference type="Proteomes" id="UP001150569"/>
    </source>
</evidence>
<dbReference type="EMBL" id="JANBPT010000443">
    <property type="protein sequence ID" value="KAJ1920493.1"/>
    <property type="molecule type" value="Genomic_DNA"/>
</dbReference>
<feature type="domain" description="RecA family profile 1" evidence="2">
    <location>
        <begin position="89"/>
        <end position="289"/>
    </location>
</feature>
<dbReference type="GO" id="GO:0000724">
    <property type="term" value="P:double-strand break repair via homologous recombination"/>
    <property type="evidence" value="ECO:0007669"/>
    <property type="project" value="InterPro"/>
</dbReference>
<evidence type="ECO:0000256" key="1">
    <source>
        <dbReference type="SAM" id="MobiDB-lite"/>
    </source>
</evidence>
<dbReference type="GO" id="GO:0033063">
    <property type="term" value="C:Rad51B-Rad51C-Rad51D-XRCC2 complex"/>
    <property type="evidence" value="ECO:0007669"/>
    <property type="project" value="InterPro"/>
</dbReference>
<dbReference type="Proteomes" id="UP001150569">
    <property type="component" value="Unassembled WGS sequence"/>
</dbReference>
<dbReference type="InterPro" id="IPR003593">
    <property type="entry name" value="AAA+_ATPase"/>
</dbReference>
<gene>
    <name evidence="3" type="primary">RAD51B_2</name>
    <name evidence="3" type="ORF">IWQ60_006996</name>
</gene>
<feature type="region of interest" description="Disordered" evidence="1">
    <location>
        <begin position="398"/>
        <end position="417"/>
    </location>
</feature>
<dbReference type="SMART" id="SM00382">
    <property type="entry name" value="AAA"/>
    <property type="match status" value="1"/>
</dbReference>
<dbReference type="Pfam" id="PF08423">
    <property type="entry name" value="Rad51"/>
    <property type="match status" value="1"/>
</dbReference>
<dbReference type="PANTHER" id="PTHR46456">
    <property type="entry name" value="DNA REPAIR PROTEIN RAD51 HOMOLOG 2"/>
    <property type="match status" value="1"/>
</dbReference>
<dbReference type="GO" id="GO:0140664">
    <property type="term" value="F:ATP-dependent DNA damage sensor activity"/>
    <property type="evidence" value="ECO:0007669"/>
    <property type="project" value="InterPro"/>
</dbReference>